<dbReference type="GO" id="GO:0015421">
    <property type="term" value="F:ABC-type oligopeptide transporter activity"/>
    <property type="evidence" value="ECO:0007669"/>
    <property type="project" value="TreeGrafter"/>
</dbReference>
<dbReference type="PANTHER" id="PTHR43394:SF27">
    <property type="entry name" value="ATP-DEPENDENT TRANSLOCASE ABCB1-LIKE"/>
    <property type="match status" value="1"/>
</dbReference>
<dbReference type="GO" id="GO:0005743">
    <property type="term" value="C:mitochondrial inner membrane"/>
    <property type="evidence" value="ECO:0007669"/>
    <property type="project" value="TreeGrafter"/>
</dbReference>
<dbReference type="Proteomes" id="UP000663825">
    <property type="component" value="Unassembled WGS sequence"/>
</dbReference>
<dbReference type="GO" id="GO:0005524">
    <property type="term" value="F:ATP binding"/>
    <property type="evidence" value="ECO:0007669"/>
    <property type="project" value="InterPro"/>
</dbReference>
<proteinExistence type="predicted"/>
<dbReference type="Pfam" id="PF00664">
    <property type="entry name" value="ABC_membrane"/>
    <property type="match status" value="1"/>
</dbReference>
<dbReference type="InterPro" id="IPR039421">
    <property type="entry name" value="Type_1_exporter"/>
</dbReference>
<dbReference type="InterPro" id="IPR003439">
    <property type="entry name" value="ABC_transporter-like_ATP-bd"/>
</dbReference>
<evidence type="ECO:0000313" key="9">
    <source>
        <dbReference type="EMBL" id="CAF4542842.1"/>
    </source>
</evidence>
<feature type="domain" description="ABC transmembrane type-1" evidence="6">
    <location>
        <begin position="1"/>
        <end position="178"/>
    </location>
</feature>
<keyword evidence="4 5" id="KW-0472">Membrane</keyword>
<dbReference type="PANTHER" id="PTHR43394">
    <property type="entry name" value="ATP-DEPENDENT PERMEASE MDL1, MITOCHONDRIAL"/>
    <property type="match status" value="1"/>
</dbReference>
<evidence type="ECO:0000259" key="6">
    <source>
        <dbReference type="PROSITE" id="PS50929"/>
    </source>
</evidence>
<sequence length="373" mass="41517">MDKKSTNQFNSKLFTNIAKIEKGIGSEFLFFFGAINCTVFGVLLSFFINWKLTLIVSCSIPFVIGSSFLFSTLSATETQNQLIINSKVASIVQEVFGSFRTVLSLNGSNIEKKRFKAASQETHRYSIREGALYGIYAGWLTLITCIIYTIGFIFGSLLTTRKPDSINLTDILIIVAIFADNVQFYSLVSPCLQSISESKVAAAAVFKLIDEGSIEKINETEVWIEDTKSLSNIHCDIEFQNISFTFPSRKDIPVLCNLSFIARAGQTTALVGLSGSGKSTCLSLILRYYEPSSGRILIDGRPITEYNVKQLRQNFGVVNQEPILFGTSIYENIRLGKVDATRAEIEEAATQANAHHFIMRLSNVCIPCRFLRM</sequence>
<feature type="transmembrane region" description="Helical" evidence="5">
    <location>
        <begin position="28"/>
        <end position="48"/>
    </location>
</feature>
<feature type="transmembrane region" description="Helical" evidence="5">
    <location>
        <begin position="133"/>
        <end position="158"/>
    </location>
</feature>
<keyword evidence="3 5" id="KW-1133">Transmembrane helix</keyword>
<dbReference type="GO" id="GO:0090374">
    <property type="term" value="P:oligopeptide export from mitochondrion"/>
    <property type="evidence" value="ECO:0007669"/>
    <property type="project" value="TreeGrafter"/>
</dbReference>
<dbReference type="Proteomes" id="UP000663848">
    <property type="component" value="Unassembled WGS sequence"/>
</dbReference>
<evidence type="ECO:0000313" key="11">
    <source>
        <dbReference type="Proteomes" id="UP000663869"/>
    </source>
</evidence>
<dbReference type="GO" id="GO:0016887">
    <property type="term" value="F:ATP hydrolysis activity"/>
    <property type="evidence" value="ECO:0007669"/>
    <property type="project" value="InterPro"/>
</dbReference>
<reference evidence="8" key="1">
    <citation type="submission" date="2021-02" db="EMBL/GenBank/DDBJ databases">
        <authorList>
            <person name="Nowell W R."/>
        </authorList>
    </citation>
    <scope>NUCLEOTIDE SEQUENCE</scope>
</reference>
<organism evidence="8 11">
    <name type="scientific">Rotaria socialis</name>
    <dbReference type="NCBI Taxonomy" id="392032"/>
    <lineage>
        <taxon>Eukaryota</taxon>
        <taxon>Metazoa</taxon>
        <taxon>Spiralia</taxon>
        <taxon>Gnathifera</taxon>
        <taxon>Rotifera</taxon>
        <taxon>Eurotatoria</taxon>
        <taxon>Bdelloidea</taxon>
        <taxon>Philodinida</taxon>
        <taxon>Philodinidae</taxon>
        <taxon>Rotaria</taxon>
    </lineage>
</organism>
<evidence type="ECO:0000256" key="1">
    <source>
        <dbReference type="ARBA" id="ARBA00004141"/>
    </source>
</evidence>
<comment type="caution">
    <text evidence="8">The sequence shown here is derived from an EMBL/GenBank/DDBJ whole genome shotgun (WGS) entry which is preliminary data.</text>
</comment>
<feature type="transmembrane region" description="Helical" evidence="5">
    <location>
        <begin position="54"/>
        <end position="73"/>
    </location>
</feature>
<evidence type="ECO:0000313" key="10">
    <source>
        <dbReference type="EMBL" id="CAF4766724.1"/>
    </source>
</evidence>
<dbReference type="EMBL" id="CAJNXB010004315">
    <property type="protein sequence ID" value="CAF3368986.1"/>
    <property type="molecule type" value="Genomic_DNA"/>
</dbReference>
<evidence type="ECO:0000256" key="5">
    <source>
        <dbReference type="SAM" id="Phobius"/>
    </source>
</evidence>
<name>A0A818U575_9BILA</name>
<dbReference type="Proteomes" id="UP000663862">
    <property type="component" value="Unassembled WGS sequence"/>
</dbReference>
<dbReference type="EMBL" id="CAJOBQ010002160">
    <property type="protein sequence ID" value="CAF4542842.1"/>
    <property type="molecule type" value="Genomic_DNA"/>
</dbReference>
<dbReference type="AlphaFoldDB" id="A0A818U575"/>
<dbReference type="PROSITE" id="PS50929">
    <property type="entry name" value="ABC_TM1F"/>
    <property type="match status" value="1"/>
</dbReference>
<dbReference type="EMBL" id="CAJOBR010004092">
    <property type="protein sequence ID" value="CAF4766724.1"/>
    <property type="molecule type" value="Genomic_DNA"/>
</dbReference>
<dbReference type="Gene3D" id="1.20.1560.10">
    <property type="entry name" value="ABC transporter type 1, transmembrane domain"/>
    <property type="match status" value="1"/>
</dbReference>
<comment type="subcellular location">
    <subcellularLocation>
        <location evidence="1">Membrane</location>
        <topology evidence="1">Multi-pass membrane protein</topology>
    </subcellularLocation>
</comment>
<dbReference type="InterPro" id="IPR027417">
    <property type="entry name" value="P-loop_NTPase"/>
</dbReference>
<dbReference type="Proteomes" id="UP000663869">
    <property type="component" value="Unassembled WGS sequence"/>
</dbReference>
<dbReference type="InterPro" id="IPR011527">
    <property type="entry name" value="ABC1_TM_dom"/>
</dbReference>
<dbReference type="EMBL" id="CAJNYU010003727">
    <property type="protein sequence ID" value="CAF3695713.1"/>
    <property type="molecule type" value="Genomic_DNA"/>
</dbReference>
<dbReference type="InterPro" id="IPR036640">
    <property type="entry name" value="ABC1_TM_sf"/>
</dbReference>
<evidence type="ECO:0000256" key="4">
    <source>
        <dbReference type="ARBA" id="ARBA00023136"/>
    </source>
</evidence>
<gene>
    <name evidence="8" type="ORF">FME351_LOCUS27369</name>
    <name evidence="10" type="ORF">QYT958_LOCUS21931</name>
    <name evidence="7" type="ORF">TIS948_LOCUS24872</name>
    <name evidence="9" type="ORF">TSG867_LOCUS24102</name>
</gene>
<evidence type="ECO:0000313" key="8">
    <source>
        <dbReference type="EMBL" id="CAF3695713.1"/>
    </source>
</evidence>
<evidence type="ECO:0000256" key="3">
    <source>
        <dbReference type="ARBA" id="ARBA00022989"/>
    </source>
</evidence>
<protein>
    <recommendedName>
        <fullName evidence="6">ABC transmembrane type-1 domain-containing protein</fullName>
    </recommendedName>
</protein>
<evidence type="ECO:0000256" key="2">
    <source>
        <dbReference type="ARBA" id="ARBA00022692"/>
    </source>
</evidence>
<evidence type="ECO:0000313" key="7">
    <source>
        <dbReference type="EMBL" id="CAF3368986.1"/>
    </source>
</evidence>
<dbReference type="Pfam" id="PF00005">
    <property type="entry name" value="ABC_tran"/>
    <property type="match status" value="1"/>
</dbReference>
<dbReference type="Gene3D" id="3.40.50.300">
    <property type="entry name" value="P-loop containing nucleotide triphosphate hydrolases"/>
    <property type="match status" value="1"/>
</dbReference>
<dbReference type="SUPFAM" id="SSF90123">
    <property type="entry name" value="ABC transporter transmembrane region"/>
    <property type="match status" value="1"/>
</dbReference>
<accession>A0A818U575</accession>
<keyword evidence="2 5" id="KW-0812">Transmembrane</keyword>
<dbReference type="OrthoDB" id="6500128at2759"/>
<dbReference type="SUPFAM" id="SSF52540">
    <property type="entry name" value="P-loop containing nucleoside triphosphate hydrolases"/>
    <property type="match status" value="1"/>
</dbReference>